<accession>A0AA36I962</accession>
<gene>
    <name evidence="1" type="ORF">EVOR1521_LOCUS9872</name>
</gene>
<dbReference type="EMBL" id="CAUJNA010000913">
    <property type="protein sequence ID" value="CAJ1382511.1"/>
    <property type="molecule type" value="Genomic_DNA"/>
</dbReference>
<dbReference type="AlphaFoldDB" id="A0AA36I962"/>
<reference evidence="1" key="1">
    <citation type="submission" date="2023-08" db="EMBL/GenBank/DDBJ databases">
        <authorList>
            <person name="Chen Y."/>
            <person name="Shah S."/>
            <person name="Dougan E. K."/>
            <person name="Thang M."/>
            <person name="Chan C."/>
        </authorList>
    </citation>
    <scope>NUCLEOTIDE SEQUENCE</scope>
</reference>
<proteinExistence type="predicted"/>
<protein>
    <submittedName>
        <fullName evidence="1">Uncharacterized protein</fullName>
    </submittedName>
</protein>
<dbReference type="Proteomes" id="UP001178507">
    <property type="component" value="Unassembled WGS sequence"/>
</dbReference>
<evidence type="ECO:0000313" key="1">
    <source>
        <dbReference type="EMBL" id="CAJ1382511.1"/>
    </source>
</evidence>
<comment type="caution">
    <text evidence="1">The sequence shown here is derived from an EMBL/GenBank/DDBJ whole genome shotgun (WGS) entry which is preliminary data.</text>
</comment>
<evidence type="ECO:0000313" key="2">
    <source>
        <dbReference type="Proteomes" id="UP001178507"/>
    </source>
</evidence>
<organism evidence="1 2">
    <name type="scientific">Effrenium voratum</name>
    <dbReference type="NCBI Taxonomy" id="2562239"/>
    <lineage>
        <taxon>Eukaryota</taxon>
        <taxon>Sar</taxon>
        <taxon>Alveolata</taxon>
        <taxon>Dinophyceae</taxon>
        <taxon>Suessiales</taxon>
        <taxon>Symbiodiniaceae</taxon>
        <taxon>Effrenium</taxon>
    </lineage>
</organism>
<keyword evidence="2" id="KW-1185">Reference proteome</keyword>
<sequence length="145" mass="15641">MVLDVLLVHLCRKERLKLSLETPLPASAAISGKADYTLWSGDDLVAVVEAKRCVRTGGVAEARDSRATLLTNALAQTCALLQGFHTAGKRPLGIVSDAKGWILVRVEDGAPVLQLWPSHQTMMELRGGNDLANLIGCLRQIISRS</sequence>
<name>A0AA36I962_9DINO</name>